<sequence length="238" mass="27215">MPNFYCIALDAHMRSNKLVNNFFGYNGVQFDFLYKTVRRFDKCSPQIMMVVSPIVVHPVIRVMTTEVSTRSAHQKATDSKTERKQNENLRVRFKKDHDDDGDFPVDKDPLCDYEEDEANAKWVQENLPGGKSKKSDAILNCPGCMSVLSLVSHRHPHFKTQYYTEHPINCLLDETQIITRTISKPHNAKKSSENSLESNRNVTKEYHPVTCKVCGNSVGCKEIQTNVIYFNDVLASHS</sequence>
<keyword evidence="2" id="KW-1185">Reference proteome</keyword>
<evidence type="ECO:0000313" key="3">
    <source>
        <dbReference type="WBParaSite" id="SRDH1_52710.1"/>
    </source>
</evidence>
<feature type="region of interest" description="Disordered" evidence="1">
    <location>
        <begin position="67"/>
        <end position="101"/>
    </location>
</feature>
<reference evidence="3" key="2">
    <citation type="submission" date="2023-11" db="UniProtKB">
        <authorList>
            <consortium name="WormBaseParasite"/>
        </authorList>
    </citation>
    <scope>IDENTIFICATION</scope>
</reference>
<accession>A0AA85FJH8</accession>
<dbReference type="GO" id="GO:0005634">
    <property type="term" value="C:nucleus"/>
    <property type="evidence" value="ECO:0007669"/>
    <property type="project" value="TreeGrafter"/>
</dbReference>
<organism evidence="2 3">
    <name type="scientific">Schistosoma rodhaini</name>
    <dbReference type="NCBI Taxonomy" id="6188"/>
    <lineage>
        <taxon>Eukaryota</taxon>
        <taxon>Metazoa</taxon>
        <taxon>Spiralia</taxon>
        <taxon>Lophotrochozoa</taxon>
        <taxon>Platyhelminthes</taxon>
        <taxon>Trematoda</taxon>
        <taxon>Digenea</taxon>
        <taxon>Strigeidida</taxon>
        <taxon>Schistosomatoidea</taxon>
        <taxon>Schistosomatidae</taxon>
        <taxon>Schistosoma</taxon>
    </lineage>
</organism>
<dbReference type="PANTHER" id="PTHR15967:SF0">
    <property type="entry name" value="E2F-ASSOCIATED PHOSPHOPROTEIN"/>
    <property type="match status" value="1"/>
</dbReference>
<name>A0AA85FJH8_9TREM</name>
<dbReference type="Pfam" id="PF10238">
    <property type="entry name" value="Eapp_C"/>
    <property type="match status" value="1"/>
</dbReference>
<dbReference type="PANTHER" id="PTHR15967">
    <property type="entry name" value="E2F-ASSOCIATED PHOSPHOPROTEIN"/>
    <property type="match status" value="1"/>
</dbReference>
<evidence type="ECO:0000256" key="1">
    <source>
        <dbReference type="SAM" id="MobiDB-lite"/>
    </source>
</evidence>
<dbReference type="InterPro" id="IPR019370">
    <property type="entry name" value="E2F-assoc_phosphoprotein"/>
</dbReference>
<dbReference type="AlphaFoldDB" id="A0AA85FJH8"/>
<dbReference type="WBParaSite" id="SRDH1_52710.1">
    <property type="protein sequence ID" value="SRDH1_52710.1"/>
    <property type="gene ID" value="SRDH1_52710"/>
</dbReference>
<protein>
    <recommendedName>
        <fullName evidence="4">E2F-associated phosphoprotein</fullName>
    </recommendedName>
</protein>
<reference evidence="2" key="1">
    <citation type="submission" date="2022-06" db="EMBL/GenBank/DDBJ databases">
        <authorList>
            <person name="Berger JAMES D."/>
            <person name="Berger JAMES D."/>
        </authorList>
    </citation>
    <scope>NUCLEOTIDE SEQUENCE [LARGE SCALE GENOMIC DNA]</scope>
</reference>
<dbReference type="Proteomes" id="UP000050792">
    <property type="component" value="Unassembled WGS sequence"/>
</dbReference>
<feature type="compositionally biased region" description="Basic and acidic residues" evidence="1">
    <location>
        <begin position="75"/>
        <end position="101"/>
    </location>
</feature>
<evidence type="ECO:0000313" key="2">
    <source>
        <dbReference type="Proteomes" id="UP000050792"/>
    </source>
</evidence>
<evidence type="ECO:0008006" key="4">
    <source>
        <dbReference type="Google" id="ProtNLM"/>
    </source>
</evidence>
<proteinExistence type="predicted"/>